<proteinExistence type="predicted"/>
<dbReference type="InterPro" id="IPR021255">
    <property type="entry name" value="DUF2807"/>
</dbReference>
<dbReference type="EMBL" id="JSVC01000019">
    <property type="protein sequence ID" value="KIC93458.1"/>
    <property type="molecule type" value="Genomic_DNA"/>
</dbReference>
<sequence>MAASCRKVNGEGPVVSETREQSAFDAVQYSLQGTLYHIPGPQFSVELRAQRNILDVIETYVSGNAVKIKLRDNTVIRSYEPVEVYVHSPSLSGISLSGSGNVFVQHELTTPHLSMESSGSGNITINSVVSESLDCRISGSGEMRIAGGSTGSSRLKISGSGNIDVSGVQSDSAETRTSGSGDISLWVNDYLDSEISGSGTVKYKGGPKLIVKISGSGKVIPW</sequence>
<keyword evidence="3" id="KW-1185">Reference proteome</keyword>
<evidence type="ECO:0000313" key="2">
    <source>
        <dbReference type="EMBL" id="KIC93458.1"/>
    </source>
</evidence>
<dbReference type="PANTHER" id="PTHR39200">
    <property type="entry name" value="HYPOTHETICAL EXPORTED PROTEIN"/>
    <property type="match status" value="1"/>
</dbReference>
<dbReference type="Pfam" id="PF10988">
    <property type="entry name" value="DUF2807"/>
    <property type="match status" value="1"/>
</dbReference>
<feature type="domain" description="Putative auto-transporter adhesin head GIN" evidence="1">
    <location>
        <begin position="23"/>
        <end position="207"/>
    </location>
</feature>
<name>A0A0C1LD93_9BACT</name>
<gene>
    <name evidence="2" type="ORF">OI18_16970</name>
</gene>
<reference evidence="2 3" key="1">
    <citation type="submission" date="2014-11" db="EMBL/GenBank/DDBJ databases">
        <title>Genome sequence of Flavihumibacter solisilvae 3-3.</title>
        <authorList>
            <person name="Zhou G."/>
            <person name="Li M."/>
            <person name="Wang G."/>
        </authorList>
    </citation>
    <scope>NUCLEOTIDE SEQUENCE [LARGE SCALE GENOMIC DNA]</scope>
    <source>
        <strain evidence="2 3">3-3</strain>
    </source>
</reference>
<organism evidence="2 3">
    <name type="scientific">Flavihumibacter solisilvae</name>
    <dbReference type="NCBI Taxonomy" id="1349421"/>
    <lineage>
        <taxon>Bacteria</taxon>
        <taxon>Pseudomonadati</taxon>
        <taxon>Bacteroidota</taxon>
        <taxon>Chitinophagia</taxon>
        <taxon>Chitinophagales</taxon>
        <taxon>Chitinophagaceae</taxon>
        <taxon>Flavihumibacter</taxon>
    </lineage>
</organism>
<evidence type="ECO:0000259" key="1">
    <source>
        <dbReference type="Pfam" id="PF10988"/>
    </source>
</evidence>
<accession>A0A0C1LD93</accession>
<evidence type="ECO:0000313" key="3">
    <source>
        <dbReference type="Proteomes" id="UP000031408"/>
    </source>
</evidence>
<dbReference type="PANTHER" id="PTHR39200:SF1">
    <property type="entry name" value="AUTO-TRANSPORTER ADHESIN HEAD GIN DOMAIN-CONTAINING PROTEIN-RELATED"/>
    <property type="match status" value="1"/>
</dbReference>
<comment type="caution">
    <text evidence="2">The sequence shown here is derived from an EMBL/GenBank/DDBJ whole genome shotgun (WGS) entry which is preliminary data.</text>
</comment>
<dbReference type="STRING" id="1349421.OI18_16970"/>
<dbReference type="AlphaFoldDB" id="A0A0C1LD93"/>
<protein>
    <recommendedName>
        <fullName evidence="1">Putative auto-transporter adhesin head GIN domain-containing protein</fullName>
    </recommendedName>
</protein>
<dbReference type="Proteomes" id="UP000031408">
    <property type="component" value="Unassembled WGS sequence"/>
</dbReference>
<dbReference type="Gene3D" id="2.160.20.120">
    <property type="match status" value="1"/>
</dbReference>